<dbReference type="Proteomes" id="UP000321222">
    <property type="component" value="Chromosome"/>
</dbReference>
<keyword evidence="1" id="KW-0677">Repeat</keyword>
<feature type="chain" id="PRO_5022822701" evidence="4">
    <location>
        <begin position="23"/>
        <end position="178"/>
    </location>
</feature>
<dbReference type="Gene3D" id="1.25.40.10">
    <property type="entry name" value="Tetratricopeptide repeat domain"/>
    <property type="match status" value="1"/>
</dbReference>
<dbReference type="PROSITE" id="PS50005">
    <property type="entry name" value="TPR"/>
    <property type="match status" value="1"/>
</dbReference>
<dbReference type="InterPro" id="IPR019734">
    <property type="entry name" value="TPR_rpt"/>
</dbReference>
<dbReference type="SMART" id="SM00028">
    <property type="entry name" value="TPR"/>
    <property type="match status" value="1"/>
</dbReference>
<dbReference type="InterPro" id="IPR011990">
    <property type="entry name" value="TPR-like_helical_dom_sf"/>
</dbReference>
<dbReference type="AlphaFoldDB" id="A0A5B9FPC6"/>
<organism evidence="5 6">
    <name type="scientific">Flavobacterium alkalisoli</name>
    <dbReference type="NCBI Taxonomy" id="2602769"/>
    <lineage>
        <taxon>Bacteria</taxon>
        <taxon>Pseudomonadati</taxon>
        <taxon>Bacteroidota</taxon>
        <taxon>Flavobacteriia</taxon>
        <taxon>Flavobacteriales</taxon>
        <taxon>Flavobacteriaceae</taxon>
        <taxon>Flavobacterium</taxon>
    </lineage>
</organism>
<keyword evidence="2 3" id="KW-0802">TPR repeat</keyword>
<evidence type="ECO:0000256" key="2">
    <source>
        <dbReference type="ARBA" id="ARBA00022803"/>
    </source>
</evidence>
<evidence type="ECO:0000256" key="3">
    <source>
        <dbReference type="PROSITE-ProRule" id="PRU00339"/>
    </source>
</evidence>
<keyword evidence="6" id="KW-1185">Reference proteome</keyword>
<protein>
    <submittedName>
        <fullName evidence="5">Tetratricopeptide repeat protein</fullName>
    </submittedName>
</protein>
<dbReference type="PROSITE" id="PS51257">
    <property type="entry name" value="PROKAR_LIPOPROTEIN"/>
    <property type="match status" value="1"/>
</dbReference>
<dbReference type="PROSITE" id="PS50293">
    <property type="entry name" value="TPR_REGION"/>
    <property type="match status" value="1"/>
</dbReference>
<name>A0A5B9FPC6_9FLAO</name>
<evidence type="ECO:0000256" key="1">
    <source>
        <dbReference type="ARBA" id="ARBA00022737"/>
    </source>
</evidence>
<dbReference type="SUPFAM" id="SSF48452">
    <property type="entry name" value="TPR-like"/>
    <property type="match status" value="1"/>
</dbReference>
<dbReference type="InterPro" id="IPR013105">
    <property type="entry name" value="TPR_2"/>
</dbReference>
<feature type="signal peptide" evidence="4">
    <location>
        <begin position="1"/>
        <end position="22"/>
    </location>
</feature>
<gene>
    <name evidence="5" type="ORF">FUA48_06035</name>
</gene>
<sequence length="178" mass="20039">MKILLILFSCVMIIVSCQNSHTNPNNVTIIRDTIFITDTVQKEVEKPAGGLNMTPIVPERDTVKAMVLKKEALQLLINKGNLLNAQYKIEESIMYNNKDVDSWYIYGNISQEMNKYEDALFAYKHAIELDPTHIDAIMKCAIVAGKTGDEFSACVYLHQACNLGDQKACEGVRKFCND</sequence>
<dbReference type="Pfam" id="PF07719">
    <property type="entry name" value="TPR_2"/>
    <property type="match status" value="1"/>
</dbReference>
<accession>A0A5B9FPC6</accession>
<dbReference type="EMBL" id="CP042831">
    <property type="protein sequence ID" value="QEE49153.1"/>
    <property type="molecule type" value="Genomic_DNA"/>
</dbReference>
<dbReference type="KEGG" id="fak:FUA48_06035"/>
<feature type="repeat" description="TPR" evidence="3">
    <location>
        <begin position="100"/>
        <end position="133"/>
    </location>
</feature>
<evidence type="ECO:0000256" key="4">
    <source>
        <dbReference type="SAM" id="SignalP"/>
    </source>
</evidence>
<dbReference type="OrthoDB" id="965869at2"/>
<proteinExistence type="predicted"/>
<dbReference type="RefSeq" id="WP_147582708.1">
    <property type="nucleotide sequence ID" value="NZ_CP042831.1"/>
</dbReference>
<evidence type="ECO:0000313" key="6">
    <source>
        <dbReference type="Proteomes" id="UP000321222"/>
    </source>
</evidence>
<keyword evidence="4" id="KW-0732">Signal</keyword>
<evidence type="ECO:0000313" key="5">
    <source>
        <dbReference type="EMBL" id="QEE49153.1"/>
    </source>
</evidence>
<reference evidence="5 6" key="1">
    <citation type="submission" date="2019-08" db="EMBL/GenBank/DDBJ databases">
        <title>Flavobacterium alkalisoli sp. nov., isolated from rhizosphere soil of Suaeda salsa.</title>
        <authorList>
            <person name="Sun J.-Q."/>
            <person name="Xu L."/>
        </authorList>
    </citation>
    <scope>NUCLEOTIDE SEQUENCE [LARGE SCALE GENOMIC DNA]</scope>
    <source>
        <strain evidence="5 6">XS-5</strain>
    </source>
</reference>